<evidence type="ECO:0000256" key="1">
    <source>
        <dbReference type="ARBA" id="ARBA00004429"/>
    </source>
</evidence>
<dbReference type="NCBIfam" id="TIGR01007">
    <property type="entry name" value="eps_fam"/>
    <property type="match status" value="1"/>
</dbReference>
<keyword evidence="8 16" id="KW-0812">Transmembrane</keyword>
<evidence type="ECO:0000256" key="16">
    <source>
        <dbReference type="SAM" id="Phobius"/>
    </source>
</evidence>
<dbReference type="InterPro" id="IPR032807">
    <property type="entry name" value="GNVR"/>
</dbReference>
<dbReference type="CDD" id="cd05387">
    <property type="entry name" value="BY-kinase"/>
    <property type="match status" value="1"/>
</dbReference>
<evidence type="ECO:0000256" key="7">
    <source>
        <dbReference type="ARBA" id="ARBA00022679"/>
    </source>
</evidence>
<dbReference type="Proteomes" id="UP000703295">
    <property type="component" value="Unassembled WGS sequence"/>
</dbReference>
<evidence type="ECO:0000313" key="20">
    <source>
        <dbReference type="EMBL" id="MBM6759037.1"/>
    </source>
</evidence>
<keyword evidence="7 20" id="KW-0808">Transferase</keyword>
<keyword evidence="5" id="KW-1003">Cell membrane</keyword>
<dbReference type="EC" id="2.7.10.2" evidence="4"/>
<keyword evidence="13 16" id="KW-0472">Membrane</keyword>
<feature type="transmembrane region" description="Helical" evidence="16">
    <location>
        <begin position="30"/>
        <end position="49"/>
    </location>
</feature>
<dbReference type="Gene3D" id="3.40.50.300">
    <property type="entry name" value="P-loop containing nucleotide triphosphate hydrolases"/>
    <property type="match status" value="1"/>
</dbReference>
<dbReference type="InterPro" id="IPR005702">
    <property type="entry name" value="Wzc-like_C"/>
</dbReference>
<dbReference type="RefSeq" id="WP_204476208.1">
    <property type="nucleotide sequence ID" value="NZ_JACJJW010000027.1"/>
</dbReference>
<keyword evidence="21" id="KW-1185">Reference proteome</keyword>
<dbReference type="PANTHER" id="PTHR32309">
    <property type="entry name" value="TYROSINE-PROTEIN KINASE"/>
    <property type="match status" value="1"/>
</dbReference>
<dbReference type="InterPro" id="IPR025669">
    <property type="entry name" value="AAA_dom"/>
</dbReference>
<feature type="domain" description="Polysaccharide chain length determinant N-terminal" evidence="17">
    <location>
        <begin position="24"/>
        <end position="111"/>
    </location>
</feature>
<protein>
    <recommendedName>
        <fullName evidence="4">non-specific protein-tyrosine kinase</fullName>
        <ecNumber evidence="4">2.7.10.2</ecNumber>
    </recommendedName>
</protein>
<accession>A0ABS2EWH1</accession>
<keyword evidence="6" id="KW-0997">Cell inner membrane</keyword>
<gene>
    <name evidence="20" type="ORF">H6A31_10165</name>
</gene>
<dbReference type="InterPro" id="IPR003856">
    <property type="entry name" value="LPS_length_determ_N"/>
</dbReference>
<keyword evidence="12 16" id="KW-1133">Transmembrane helix</keyword>
<feature type="domain" description="Tyrosine-protein kinase G-rich" evidence="19">
    <location>
        <begin position="445"/>
        <end position="520"/>
    </location>
</feature>
<evidence type="ECO:0000256" key="3">
    <source>
        <dbReference type="ARBA" id="ARBA00008883"/>
    </source>
</evidence>
<keyword evidence="11" id="KW-0067">ATP-binding</keyword>
<name>A0ABS2EWH1_9BACE</name>
<evidence type="ECO:0000256" key="15">
    <source>
        <dbReference type="ARBA" id="ARBA00051245"/>
    </source>
</evidence>
<dbReference type="Pfam" id="PF13807">
    <property type="entry name" value="GNVR"/>
    <property type="match status" value="1"/>
</dbReference>
<proteinExistence type="inferred from homology"/>
<dbReference type="SUPFAM" id="SSF52540">
    <property type="entry name" value="P-loop containing nucleoside triphosphate hydrolases"/>
    <property type="match status" value="1"/>
</dbReference>
<dbReference type="Pfam" id="PF02706">
    <property type="entry name" value="Wzz"/>
    <property type="match status" value="1"/>
</dbReference>
<comment type="subcellular location">
    <subcellularLocation>
        <location evidence="1">Cell inner membrane</location>
        <topology evidence="1">Multi-pass membrane protein</topology>
    </subcellularLocation>
</comment>
<keyword evidence="10" id="KW-0418">Kinase</keyword>
<evidence type="ECO:0000256" key="4">
    <source>
        <dbReference type="ARBA" id="ARBA00011903"/>
    </source>
</evidence>
<evidence type="ECO:0000256" key="9">
    <source>
        <dbReference type="ARBA" id="ARBA00022741"/>
    </source>
</evidence>
<dbReference type="InterPro" id="IPR050445">
    <property type="entry name" value="Bact_polysacc_biosynth/exp"/>
</dbReference>
<dbReference type="InterPro" id="IPR027417">
    <property type="entry name" value="P-loop_NTPase"/>
</dbReference>
<evidence type="ECO:0000256" key="6">
    <source>
        <dbReference type="ARBA" id="ARBA00022519"/>
    </source>
</evidence>
<keyword evidence="14" id="KW-0829">Tyrosine-protein kinase</keyword>
<evidence type="ECO:0000256" key="11">
    <source>
        <dbReference type="ARBA" id="ARBA00022840"/>
    </source>
</evidence>
<feature type="domain" description="AAA" evidence="18">
    <location>
        <begin position="587"/>
        <end position="727"/>
    </location>
</feature>
<organism evidence="20 21">
    <name type="scientific">Bacteroides mediterraneensis</name>
    <dbReference type="NCBI Taxonomy" id="1841856"/>
    <lineage>
        <taxon>Bacteria</taxon>
        <taxon>Pseudomonadati</taxon>
        <taxon>Bacteroidota</taxon>
        <taxon>Bacteroidia</taxon>
        <taxon>Bacteroidales</taxon>
        <taxon>Bacteroidaceae</taxon>
        <taxon>Bacteroides</taxon>
    </lineage>
</organism>
<evidence type="ECO:0000256" key="13">
    <source>
        <dbReference type="ARBA" id="ARBA00023136"/>
    </source>
</evidence>
<evidence type="ECO:0000313" key="21">
    <source>
        <dbReference type="Proteomes" id="UP000703295"/>
    </source>
</evidence>
<comment type="similarity">
    <text evidence="2">Belongs to the CpsD/CapB family.</text>
</comment>
<keyword evidence="9" id="KW-0547">Nucleotide-binding</keyword>
<feature type="transmembrane region" description="Helical" evidence="16">
    <location>
        <begin position="503"/>
        <end position="524"/>
    </location>
</feature>
<evidence type="ECO:0000259" key="19">
    <source>
        <dbReference type="Pfam" id="PF13807"/>
    </source>
</evidence>
<evidence type="ECO:0000256" key="8">
    <source>
        <dbReference type="ARBA" id="ARBA00022692"/>
    </source>
</evidence>
<evidence type="ECO:0000259" key="18">
    <source>
        <dbReference type="Pfam" id="PF13614"/>
    </source>
</evidence>
<evidence type="ECO:0000259" key="17">
    <source>
        <dbReference type="Pfam" id="PF02706"/>
    </source>
</evidence>
<dbReference type="EMBL" id="JACJJW010000027">
    <property type="protein sequence ID" value="MBM6759037.1"/>
    <property type="molecule type" value="Genomic_DNA"/>
</dbReference>
<evidence type="ECO:0000256" key="14">
    <source>
        <dbReference type="ARBA" id="ARBA00023137"/>
    </source>
</evidence>
<comment type="caution">
    <text evidence="20">The sequence shown here is derived from an EMBL/GenBank/DDBJ whole genome shotgun (WGS) entry which is preliminary data.</text>
</comment>
<sequence>MAEDLNNYLLEDEETSGFDYKAFFFKLLMYWPWIVGCVLVALIGAFFYLKTLTPLYTVSSSVLIKDDKGKTSGSEASLADLGFVTSSTQNFDNELEILRSRTLLKKVVTNLNLYISYNLPGQFRDEEIYKQSPIKVWVTPEEAESMGYAKVEMHFQNGKLHTATVLHKGEEWKKDIDSLPAVFSTPVGVFTFSAADSTWKQLEPVPEVIQATVLSPNAAAASFRGRLSVAASNKSTTIAQLTVTDSEVARGTDFLNKLVDLYNEEGNNDKNEVAAKTAEFINERIHLINQELGTTESQLASFKQRAGVVDVTADATQAAGEQASYERAYAENEVQISLVEHLKNHIQSEANQYEVIPANIGLNNSDLNSVVQNYNEMLIERKRLLRTSHEDNPAVQSLNASIEVMRKSVMGAIQTAEKGLLINRQALEAQTRKFAGKVSDAPVQEKEYLSMSRQQEIQANLYLMLLQKREENNITLASTANNARVIDEPLAGGQIFPTPSQTYMMALILGLILPVGVIFVWGLLQFKIQTRTDVEKITNLPIVGDIPLTNEASNSAIVVRENRNELMEEVFRAVRTNIQYMLSEGQKVILFTSTTSGEGKSFNAGNLACSFAFMGKKVVIVGLDIRKPGLNKVFHISHREAGISQYLADPEHTDLRSLCQVSPISENLYILPGGTIPPNPTELVARKSLDMAIDILKQHFDYVILDTAPIGMVTDTQLVARVADLSVYVCRSNYTAKSEFKLINELKQENKLPHPCILLNGIDMSKRTTGSYYGYGKYGKYGRYGYGKKYGYGYGYGYGKENVKK</sequence>
<evidence type="ECO:0000256" key="5">
    <source>
        <dbReference type="ARBA" id="ARBA00022475"/>
    </source>
</evidence>
<evidence type="ECO:0000256" key="12">
    <source>
        <dbReference type="ARBA" id="ARBA00022989"/>
    </source>
</evidence>
<comment type="similarity">
    <text evidence="3">Belongs to the etk/wzc family.</text>
</comment>
<dbReference type="GO" id="GO:0004715">
    <property type="term" value="F:non-membrane spanning protein tyrosine kinase activity"/>
    <property type="evidence" value="ECO:0007669"/>
    <property type="project" value="UniProtKB-EC"/>
</dbReference>
<dbReference type="PANTHER" id="PTHR32309:SF13">
    <property type="entry name" value="FERRIC ENTEROBACTIN TRANSPORT PROTEIN FEPE"/>
    <property type="match status" value="1"/>
</dbReference>
<evidence type="ECO:0000256" key="10">
    <source>
        <dbReference type="ARBA" id="ARBA00022777"/>
    </source>
</evidence>
<evidence type="ECO:0000256" key="2">
    <source>
        <dbReference type="ARBA" id="ARBA00007316"/>
    </source>
</evidence>
<comment type="catalytic activity">
    <reaction evidence="15">
        <text>L-tyrosyl-[protein] + ATP = O-phospho-L-tyrosyl-[protein] + ADP + H(+)</text>
        <dbReference type="Rhea" id="RHEA:10596"/>
        <dbReference type="Rhea" id="RHEA-COMP:10136"/>
        <dbReference type="Rhea" id="RHEA-COMP:20101"/>
        <dbReference type="ChEBI" id="CHEBI:15378"/>
        <dbReference type="ChEBI" id="CHEBI:30616"/>
        <dbReference type="ChEBI" id="CHEBI:46858"/>
        <dbReference type="ChEBI" id="CHEBI:61978"/>
        <dbReference type="ChEBI" id="CHEBI:456216"/>
        <dbReference type="EC" id="2.7.10.2"/>
    </reaction>
</comment>
<dbReference type="Pfam" id="PF13614">
    <property type="entry name" value="AAA_31"/>
    <property type="match status" value="1"/>
</dbReference>
<reference evidence="20 21" key="1">
    <citation type="journal article" date="2021" name="Sci. Rep.">
        <title>The distribution of antibiotic resistance genes in chicken gut microbiota commensals.</title>
        <authorList>
            <person name="Juricova H."/>
            <person name="Matiasovicova J."/>
            <person name="Kubasova T."/>
            <person name="Cejkova D."/>
            <person name="Rychlik I."/>
        </authorList>
    </citation>
    <scope>NUCLEOTIDE SEQUENCE [LARGE SCALE GENOMIC DNA]</scope>
    <source>
        <strain evidence="20 21">An801</strain>
    </source>
</reference>